<dbReference type="Proteomes" id="UP000321947">
    <property type="component" value="Unassembled WGS sequence"/>
</dbReference>
<dbReference type="EMBL" id="SSTD01010113">
    <property type="protein sequence ID" value="TYK13003.1"/>
    <property type="molecule type" value="Genomic_DNA"/>
</dbReference>
<proteinExistence type="predicted"/>
<keyword evidence="2" id="KW-0808">Transferase</keyword>
<evidence type="ECO:0000313" key="2">
    <source>
        <dbReference type="EMBL" id="TYK13003.1"/>
    </source>
</evidence>
<feature type="transmembrane region" description="Helical" evidence="1">
    <location>
        <begin position="212"/>
        <end position="235"/>
    </location>
</feature>
<feature type="transmembrane region" description="Helical" evidence="1">
    <location>
        <begin position="83"/>
        <end position="104"/>
    </location>
</feature>
<gene>
    <name evidence="2" type="ORF">E5676_scaffold255G006010</name>
</gene>
<dbReference type="PANTHER" id="PTHR36393:SF1">
    <property type="entry name" value="SULFATE ADENYLYLTRANSFERASE SUBUNIT"/>
    <property type="match status" value="1"/>
</dbReference>
<evidence type="ECO:0000256" key="1">
    <source>
        <dbReference type="SAM" id="Phobius"/>
    </source>
</evidence>
<protein>
    <submittedName>
        <fullName evidence="2">Sulfate adenylyltransferase subunit 2</fullName>
    </submittedName>
</protein>
<accession>A0A5D3CM52</accession>
<sequence>MLQALNLRTAPPILALSFSVSDDPTCSALPLLRPRNPTHNWALLLSNLKCNGRFSCLFSNNRREVLCFSSLYLFQPSTDYNLLLVRFPILFVFNNLVNFLRLILSGPIFSTFSRKDKWVAKLYAMDLRSVAYFLGANLRTYGRTTEQEQARKALESALGGKKNEFEKWNNEIKKREEVGGGSGGGRGGWFGSGGWFGWSDDQFWPEAQQTSLAVFGIIVMYLIVAKGELLLAVIFNPLLYALRGTRNGLTFVTSKILRKSSASNYAEVEEISNKDVTAKDRVARKWGSD</sequence>
<keyword evidence="1" id="KW-0472">Membrane</keyword>
<dbReference type="AlphaFoldDB" id="A0A5D3CM52"/>
<dbReference type="GO" id="GO:0016779">
    <property type="term" value="F:nucleotidyltransferase activity"/>
    <property type="evidence" value="ECO:0007669"/>
    <property type="project" value="UniProtKB-KW"/>
</dbReference>
<reference evidence="2 3" key="1">
    <citation type="submission" date="2019-08" db="EMBL/GenBank/DDBJ databases">
        <title>Draft genome sequences of two oriental melons (Cucumis melo L. var makuwa).</title>
        <authorList>
            <person name="Kwon S.-Y."/>
        </authorList>
    </citation>
    <scope>NUCLEOTIDE SEQUENCE [LARGE SCALE GENOMIC DNA]</scope>
    <source>
        <strain evidence="3">cv. Chang Bougi</strain>
        <tissue evidence="2">Leaf</tissue>
    </source>
</reference>
<comment type="caution">
    <text evidence="2">The sequence shown here is derived from an EMBL/GenBank/DDBJ whole genome shotgun (WGS) entry which is preliminary data.</text>
</comment>
<evidence type="ECO:0000313" key="3">
    <source>
        <dbReference type="Proteomes" id="UP000321947"/>
    </source>
</evidence>
<keyword evidence="1" id="KW-0812">Transmembrane</keyword>
<organism evidence="2 3">
    <name type="scientific">Cucumis melo var. makuwa</name>
    <name type="common">Oriental melon</name>
    <dbReference type="NCBI Taxonomy" id="1194695"/>
    <lineage>
        <taxon>Eukaryota</taxon>
        <taxon>Viridiplantae</taxon>
        <taxon>Streptophyta</taxon>
        <taxon>Embryophyta</taxon>
        <taxon>Tracheophyta</taxon>
        <taxon>Spermatophyta</taxon>
        <taxon>Magnoliopsida</taxon>
        <taxon>eudicotyledons</taxon>
        <taxon>Gunneridae</taxon>
        <taxon>Pentapetalae</taxon>
        <taxon>rosids</taxon>
        <taxon>fabids</taxon>
        <taxon>Cucurbitales</taxon>
        <taxon>Cucurbitaceae</taxon>
        <taxon>Benincaseae</taxon>
        <taxon>Cucumis</taxon>
    </lineage>
</organism>
<dbReference type="PANTHER" id="PTHR36393">
    <property type="entry name" value="SULFATE ADENYLYLTRANSFERASE SUBUNIT"/>
    <property type="match status" value="1"/>
</dbReference>
<name>A0A5D3CM52_CUCMM</name>
<keyword evidence="1" id="KW-1133">Transmembrane helix</keyword>
<keyword evidence="2" id="KW-0548">Nucleotidyltransferase</keyword>